<evidence type="ECO:0000259" key="5">
    <source>
        <dbReference type="Pfam" id="PF00174"/>
    </source>
</evidence>
<evidence type="ECO:0000259" key="6">
    <source>
        <dbReference type="Pfam" id="PF03404"/>
    </source>
</evidence>
<keyword evidence="8" id="KW-1185">Reference proteome</keyword>
<keyword evidence="3" id="KW-0479">Metal-binding</keyword>
<keyword evidence="2" id="KW-0500">Molybdenum</keyword>
<dbReference type="Pfam" id="PF00174">
    <property type="entry name" value="Oxidored_molyb"/>
    <property type="match status" value="1"/>
</dbReference>
<name>A0ABQ8G472_9PEZI</name>
<reference evidence="7 8" key="1">
    <citation type="journal article" date="2021" name="Nat. Commun.">
        <title>Genetic determinants of endophytism in the Arabidopsis root mycobiome.</title>
        <authorList>
            <person name="Mesny F."/>
            <person name="Miyauchi S."/>
            <person name="Thiergart T."/>
            <person name="Pickel B."/>
            <person name="Atanasova L."/>
            <person name="Karlsson M."/>
            <person name="Huettel B."/>
            <person name="Barry K.W."/>
            <person name="Haridas S."/>
            <person name="Chen C."/>
            <person name="Bauer D."/>
            <person name="Andreopoulos W."/>
            <person name="Pangilinan J."/>
            <person name="LaButti K."/>
            <person name="Riley R."/>
            <person name="Lipzen A."/>
            <person name="Clum A."/>
            <person name="Drula E."/>
            <person name="Henrissat B."/>
            <person name="Kohler A."/>
            <person name="Grigoriev I.V."/>
            <person name="Martin F.M."/>
            <person name="Hacquard S."/>
        </authorList>
    </citation>
    <scope>NUCLEOTIDE SEQUENCE [LARGE SCALE GENOMIC DNA]</scope>
    <source>
        <strain evidence="7 8">MPI-SDFR-AT-0080</strain>
    </source>
</reference>
<sequence>MEPGAERKPCISMKHGFHFRPPPPPHLLRPYITHDDQLFETVHVGLPNIDTTRYIVLVDGLVQTPFTLSLPELYELPSVTVTSFHECFGSPLQLPVKNPWRVGNVEWTGVRLSTILAMARPLESASFVWTEGLDHGTFAGTYTDRYQKDLPMAKAMSPEVILAYKINGEPLRNERGGPVRLVVPGWFGTNATKWLCRITLQDRRAPSIFTTKFYNVRDPATGASKPVWSVEPNSLINSPGADAVLDGPAVSVEGWAWSHDGIAKVEVTSDGGSSWVEARLEERKHFSWQRYRVTLELGPGRHRLAARAMSVSGEQQPMSGNRNHVHIITVEVLG</sequence>
<dbReference type="SUPFAM" id="SSF81296">
    <property type="entry name" value="E set domains"/>
    <property type="match status" value="1"/>
</dbReference>
<organism evidence="7 8">
    <name type="scientific">Macrophomina phaseolina</name>
    <dbReference type="NCBI Taxonomy" id="35725"/>
    <lineage>
        <taxon>Eukaryota</taxon>
        <taxon>Fungi</taxon>
        <taxon>Dikarya</taxon>
        <taxon>Ascomycota</taxon>
        <taxon>Pezizomycotina</taxon>
        <taxon>Dothideomycetes</taxon>
        <taxon>Dothideomycetes incertae sedis</taxon>
        <taxon>Botryosphaeriales</taxon>
        <taxon>Botryosphaeriaceae</taxon>
        <taxon>Macrophomina</taxon>
    </lineage>
</organism>
<dbReference type="Gene3D" id="3.90.420.10">
    <property type="entry name" value="Oxidoreductase, molybdopterin-binding domain"/>
    <property type="match status" value="1"/>
</dbReference>
<evidence type="ECO:0000313" key="7">
    <source>
        <dbReference type="EMBL" id="KAH7042115.1"/>
    </source>
</evidence>
<dbReference type="PANTHER" id="PTHR19372">
    <property type="entry name" value="SULFITE REDUCTASE"/>
    <property type="match status" value="1"/>
</dbReference>
<evidence type="ECO:0000313" key="8">
    <source>
        <dbReference type="Proteomes" id="UP000774617"/>
    </source>
</evidence>
<dbReference type="EMBL" id="JAGTJR010000027">
    <property type="protein sequence ID" value="KAH7042115.1"/>
    <property type="molecule type" value="Genomic_DNA"/>
</dbReference>
<dbReference type="Pfam" id="PF03404">
    <property type="entry name" value="Mo-co_dimer"/>
    <property type="match status" value="1"/>
</dbReference>
<keyword evidence="4" id="KW-0560">Oxidoreductase</keyword>
<dbReference type="InterPro" id="IPR000572">
    <property type="entry name" value="OxRdtase_Mopterin-bd_dom"/>
</dbReference>
<dbReference type="Proteomes" id="UP000774617">
    <property type="component" value="Unassembled WGS sequence"/>
</dbReference>
<feature type="domain" description="Oxidoreductase molybdopterin-binding" evidence="5">
    <location>
        <begin position="43"/>
        <end position="207"/>
    </location>
</feature>
<dbReference type="InterPro" id="IPR008335">
    <property type="entry name" value="Mopterin_OxRdtase_euk"/>
</dbReference>
<evidence type="ECO:0000256" key="2">
    <source>
        <dbReference type="ARBA" id="ARBA00022505"/>
    </source>
</evidence>
<feature type="domain" description="Moybdenum cofactor oxidoreductase dimerisation" evidence="6">
    <location>
        <begin position="227"/>
        <end position="323"/>
    </location>
</feature>
<evidence type="ECO:0000256" key="3">
    <source>
        <dbReference type="ARBA" id="ARBA00022723"/>
    </source>
</evidence>
<accession>A0ABQ8G472</accession>
<comment type="cofactor">
    <cofactor evidence="1">
        <name>Mo-molybdopterin</name>
        <dbReference type="ChEBI" id="CHEBI:71302"/>
    </cofactor>
</comment>
<gene>
    <name evidence="7" type="ORF">B0J12DRAFT_605592</name>
</gene>
<evidence type="ECO:0000256" key="1">
    <source>
        <dbReference type="ARBA" id="ARBA00001924"/>
    </source>
</evidence>
<evidence type="ECO:0000256" key="4">
    <source>
        <dbReference type="ARBA" id="ARBA00023002"/>
    </source>
</evidence>
<comment type="caution">
    <text evidence="7">The sequence shown here is derived from an EMBL/GenBank/DDBJ whole genome shotgun (WGS) entry which is preliminary data.</text>
</comment>
<dbReference type="PRINTS" id="PR00407">
    <property type="entry name" value="EUMOPTERIN"/>
</dbReference>
<proteinExistence type="predicted"/>
<dbReference type="PANTHER" id="PTHR19372:SF7">
    <property type="entry name" value="SULFITE OXIDASE, MITOCHONDRIAL"/>
    <property type="match status" value="1"/>
</dbReference>
<dbReference type="Gene3D" id="2.60.40.650">
    <property type="match status" value="1"/>
</dbReference>
<dbReference type="InterPro" id="IPR005066">
    <property type="entry name" value="MoCF_OxRdtse_dimer"/>
</dbReference>
<dbReference type="InterPro" id="IPR014756">
    <property type="entry name" value="Ig_E-set"/>
</dbReference>
<dbReference type="SUPFAM" id="SSF56524">
    <property type="entry name" value="Oxidoreductase molybdopterin-binding domain"/>
    <property type="match status" value="1"/>
</dbReference>
<protein>
    <submittedName>
        <fullName evidence="7">Oxidoreductase, molybdopterin-binding domain-containing protein</fullName>
    </submittedName>
</protein>
<dbReference type="InterPro" id="IPR036374">
    <property type="entry name" value="OxRdtase_Mopterin-bd_sf"/>
</dbReference>